<reference evidence="1" key="2">
    <citation type="journal article" date="2015" name="Data Brief">
        <title>Shoot transcriptome of the giant reed, Arundo donax.</title>
        <authorList>
            <person name="Barrero R.A."/>
            <person name="Guerrero F.D."/>
            <person name="Moolhuijzen P."/>
            <person name="Goolsby J.A."/>
            <person name="Tidwell J."/>
            <person name="Bellgard S.E."/>
            <person name="Bellgard M.I."/>
        </authorList>
    </citation>
    <scope>NUCLEOTIDE SEQUENCE</scope>
    <source>
        <tissue evidence="1">Shoot tissue taken approximately 20 cm above the soil surface</tissue>
    </source>
</reference>
<accession>A0A0A9A676</accession>
<protein>
    <submittedName>
        <fullName evidence="1">Uncharacterized protein</fullName>
    </submittedName>
</protein>
<proteinExistence type="predicted"/>
<dbReference type="AlphaFoldDB" id="A0A0A9A676"/>
<dbReference type="EMBL" id="GBRH01251309">
    <property type="protein sequence ID" value="JAD46586.1"/>
    <property type="molecule type" value="Transcribed_RNA"/>
</dbReference>
<name>A0A0A9A676_ARUDO</name>
<evidence type="ECO:0000313" key="1">
    <source>
        <dbReference type="EMBL" id="JAD46586.1"/>
    </source>
</evidence>
<sequence>MDHVVGVQIYGASRVVLSASYLVECNLPVCPPVHVHVLLG</sequence>
<reference evidence="1" key="1">
    <citation type="submission" date="2014-09" db="EMBL/GenBank/DDBJ databases">
        <authorList>
            <person name="Magalhaes I.L.F."/>
            <person name="Oliveira U."/>
            <person name="Santos F.R."/>
            <person name="Vidigal T.H.D.A."/>
            <person name="Brescovit A.D."/>
            <person name="Santos A.J."/>
        </authorList>
    </citation>
    <scope>NUCLEOTIDE SEQUENCE</scope>
    <source>
        <tissue evidence="1">Shoot tissue taken approximately 20 cm above the soil surface</tissue>
    </source>
</reference>
<organism evidence="1">
    <name type="scientific">Arundo donax</name>
    <name type="common">Giant reed</name>
    <name type="synonym">Donax arundinaceus</name>
    <dbReference type="NCBI Taxonomy" id="35708"/>
    <lineage>
        <taxon>Eukaryota</taxon>
        <taxon>Viridiplantae</taxon>
        <taxon>Streptophyta</taxon>
        <taxon>Embryophyta</taxon>
        <taxon>Tracheophyta</taxon>
        <taxon>Spermatophyta</taxon>
        <taxon>Magnoliopsida</taxon>
        <taxon>Liliopsida</taxon>
        <taxon>Poales</taxon>
        <taxon>Poaceae</taxon>
        <taxon>PACMAD clade</taxon>
        <taxon>Arundinoideae</taxon>
        <taxon>Arundineae</taxon>
        <taxon>Arundo</taxon>
    </lineage>
</organism>